<dbReference type="PANTHER" id="PTHR43395:SF10">
    <property type="entry name" value="CHEMOTAXIS PROTEIN CHEA"/>
    <property type="match status" value="1"/>
</dbReference>
<evidence type="ECO:0000256" key="1">
    <source>
        <dbReference type="ARBA" id="ARBA00000085"/>
    </source>
</evidence>
<evidence type="ECO:0000256" key="9">
    <source>
        <dbReference type="ARBA" id="ARBA00022840"/>
    </source>
</evidence>
<dbReference type="AlphaFoldDB" id="A0A149VWZ5"/>
<dbReference type="SUPFAM" id="SSF55874">
    <property type="entry name" value="ATPase domain of HSP90 chaperone/DNA topoisomerase II/histidine kinase"/>
    <property type="match status" value="1"/>
</dbReference>
<keyword evidence="9" id="KW-0067">ATP-binding</keyword>
<evidence type="ECO:0000256" key="4">
    <source>
        <dbReference type="ARBA" id="ARBA00022500"/>
    </source>
</evidence>
<evidence type="ECO:0000256" key="8">
    <source>
        <dbReference type="ARBA" id="ARBA00022777"/>
    </source>
</evidence>
<dbReference type="GO" id="GO:0005737">
    <property type="term" value="C:cytoplasm"/>
    <property type="evidence" value="ECO:0007669"/>
    <property type="project" value="InterPro"/>
</dbReference>
<evidence type="ECO:0000259" key="15">
    <source>
        <dbReference type="PROSITE" id="PS50851"/>
    </source>
</evidence>
<evidence type="ECO:0000256" key="3">
    <source>
        <dbReference type="ARBA" id="ARBA00021495"/>
    </source>
</evidence>
<feature type="domain" description="Histidine kinase" evidence="14">
    <location>
        <begin position="285"/>
        <end position="493"/>
    </location>
</feature>
<dbReference type="InterPro" id="IPR002545">
    <property type="entry name" value="CheW-lke_dom"/>
</dbReference>
<dbReference type="EMBL" id="LRRD01000039">
    <property type="protein sequence ID" value="KXW57740.1"/>
    <property type="molecule type" value="Genomic_DNA"/>
</dbReference>
<evidence type="ECO:0000256" key="2">
    <source>
        <dbReference type="ARBA" id="ARBA00012438"/>
    </source>
</evidence>
<comment type="caution">
    <text evidence="17">The sequence shown here is derived from an EMBL/GenBank/DDBJ whole genome shotgun (WGS) entry which is preliminary data.</text>
</comment>
<dbReference type="SMART" id="SM00260">
    <property type="entry name" value="CheW"/>
    <property type="match status" value="1"/>
</dbReference>
<gene>
    <name evidence="17" type="primary">cheA_2</name>
    <name evidence="17" type="ORF">FEMY_17250</name>
</gene>
<evidence type="ECO:0000256" key="12">
    <source>
        <dbReference type="PROSITE-ProRule" id="PRU00110"/>
    </source>
</evidence>
<keyword evidence="10" id="KW-0902">Two-component regulatory system</keyword>
<dbReference type="Gene3D" id="1.20.120.160">
    <property type="entry name" value="HPT domain"/>
    <property type="match status" value="1"/>
</dbReference>
<dbReference type="SUPFAM" id="SSF47226">
    <property type="entry name" value="Histidine-containing phosphotransfer domain, HPT domain"/>
    <property type="match status" value="1"/>
</dbReference>
<dbReference type="PROSITE" id="PS50109">
    <property type="entry name" value="HIS_KIN"/>
    <property type="match status" value="1"/>
</dbReference>
<dbReference type="STRING" id="1789004.FEMY_17250"/>
<dbReference type="SMART" id="SM00387">
    <property type="entry name" value="HATPase_c"/>
    <property type="match status" value="1"/>
</dbReference>
<reference evidence="17 18" key="1">
    <citation type="submission" date="2016-01" db="EMBL/GenBank/DDBJ databases">
        <title>Genome sequence of the acidophilic iron oxidising Ferrovum strain Z-31.</title>
        <authorList>
            <person name="Poehlein A."/>
            <person name="Ullrich S.R."/>
            <person name="Schloemann M."/>
            <person name="Muehling M."/>
            <person name="Daniel R."/>
        </authorList>
    </citation>
    <scope>NUCLEOTIDE SEQUENCE [LARGE SCALE GENOMIC DNA]</scope>
    <source>
        <strain evidence="17 18">Z-31</strain>
    </source>
</reference>
<dbReference type="InterPro" id="IPR008207">
    <property type="entry name" value="Sig_transdc_His_kin_Hpt_dom"/>
</dbReference>
<dbReference type="Pfam" id="PF02518">
    <property type="entry name" value="HATPase_c"/>
    <property type="match status" value="1"/>
</dbReference>
<proteinExistence type="predicted"/>
<evidence type="ECO:0000313" key="17">
    <source>
        <dbReference type="EMBL" id="KXW57740.1"/>
    </source>
</evidence>
<dbReference type="InterPro" id="IPR004358">
    <property type="entry name" value="Sig_transdc_His_kin-like_C"/>
</dbReference>
<dbReference type="GO" id="GO:0005524">
    <property type="term" value="F:ATP binding"/>
    <property type="evidence" value="ECO:0007669"/>
    <property type="project" value="UniProtKB-KW"/>
</dbReference>
<evidence type="ECO:0000313" key="18">
    <source>
        <dbReference type="Proteomes" id="UP000075653"/>
    </source>
</evidence>
<dbReference type="Pfam" id="PF01584">
    <property type="entry name" value="CheW"/>
    <property type="match status" value="1"/>
</dbReference>
<evidence type="ECO:0000259" key="16">
    <source>
        <dbReference type="PROSITE" id="PS50894"/>
    </source>
</evidence>
<dbReference type="Pfam" id="PF01627">
    <property type="entry name" value="Hpt"/>
    <property type="match status" value="1"/>
</dbReference>
<feature type="modified residue" description="Phosphohistidine" evidence="12">
    <location>
        <position position="48"/>
    </location>
</feature>
<protein>
    <recommendedName>
        <fullName evidence="3">Chemotaxis protein CheA</fullName>
        <ecNumber evidence="2">2.7.13.3</ecNumber>
    </recommendedName>
</protein>
<evidence type="ECO:0000256" key="13">
    <source>
        <dbReference type="SAM" id="MobiDB-lite"/>
    </source>
</evidence>
<dbReference type="InterPro" id="IPR037006">
    <property type="entry name" value="CheA-like_homodim_sf"/>
</dbReference>
<feature type="domain" description="CheW-like" evidence="15">
    <location>
        <begin position="495"/>
        <end position="632"/>
    </location>
</feature>
<dbReference type="FunFam" id="2.30.30.40:FF:000048">
    <property type="entry name" value="Chemotaxis protein CheA, putative"/>
    <property type="match status" value="1"/>
</dbReference>
<dbReference type="RefSeq" id="WP_062188254.1">
    <property type="nucleotide sequence ID" value="NZ_CP149478.1"/>
</dbReference>
<feature type="domain" description="HPt" evidence="16">
    <location>
        <begin position="1"/>
        <end position="105"/>
    </location>
</feature>
<dbReference type="SMART" id="SM01231">
    <property type="entry name" value="H-kinase_dim"/>
    <property type="match status" value="1"/>
</dbReference>
<organism evidence="17 18">
    <name type="scientific">Ferrovum myxofaciens</name>
    <dbReference type="NCBI Taxonomy" id="416213"/>
    <lineage>
        <taxon>Bacteria</taxon>
        <taxon>Pseudomonadati</taxon>
        <taxon>Pseudomonadota</taxon>
        <taxon>Betaproteobacteria</taxon>
        <taxon>Ferrovales</taxon>
        <taxon>Ferrovaceae</taxon>
        <taxon>Ferrovum</taxon>
    </lineage>
</organism>
<dbReference type="InterPro" id="IPR036061">
    <property type="entry name" value="CheW-like_dom_sf"/>
</dbReference>
<dbReference type="InterPro" id="IPR036097">
    <property type="entry name" value="HisK_dim/P_sf"/>
</dbReference>
<dbReference type="InterPro" id="IPR036641">
    <property type="entry name" value="HPT_dom_sf"/>
</dbReference>
<keyword evidence="5 12" id="KW-0597">Phosphoprotein</keyword>
<dbReference type="Gene3D" id="2.30.30.40">
    <property type="entry name" value="SH3 Domains"/>
    <property type="match status" value="1"/>
</dbReference>
<sequence length="638" mass="69656">MSIDLSQFFQVFFDETEEHLLALETLLLGVDRMAPVGEDLNAIFRAVHSIKGGSATFGFNDMTEVAHVLENLLDRVRKREIILTEEMINAFLEAGDVLRMQLAFHRGQGSVDPDAVQGVQEKLTALASTVGSDSNPIFPVEHASVSVFSGGIKQKVPEPVVQNDPGYGFFDEGQDFFESIREVKPEPDLGYGFFVDPVSSAEVFPVPPSEPVGAGQDSVGSGVKTNPVPERVSWGRRAADRVGTDPSIRVKVEKVDQLINLVGELIITQSMLMQASGPLEEVRHESLKRALGQLERNSRDLQEAILSVRMLPISVVFNRFPRLVRDLAGKMGKQVELKMLGEGTELDKGLIEKISDPLMHLIRNSVDHGIEMPERRHRLHKPSCGMVTLNAYHQGGAVVIEVSDDGGGLPRDKILSKAREQGLPCHDAMTDAEVWNLIFEPGFSTTDQITEVSGRGVGMDVVKRNIHQMGGRIEIDSTVDLGMRTIIRLPLTLAILDGLLVAVGEQVYVLPLISILESVPLTSENLRTISGDGRLLQVRGEYVPLVVLGEKFPVPGDRSLFPENPPIAVIVEAEGHKVAVCVDALLGQQQVVIKSLETHFRRLVGISGATILGDGRVALIVDPAPFVHESRFPQAGVV</sequence>
<comment type="function">
    <text evidence="11">Involved in the transmission of sensory signals from the chemoreceptors to the flagellar motors. CheA is autophosphorylated; it can transfer its phosphate group to either CheB or CheY.</text>
</comment>
<dbReference type="InterPro" id="IPR003594">
    <property type="entry name" value="HATPase_dom"/>
</dbReference>
<dbReference type="InterPro" id="IPR004105">
    <property type="entry name" value="CheA-like_dim"/>
</dbReference>
<accession>A0A149VWZ5</accession>
<dbReference type="PROSITE" id="PS50894">
    <property type="entry name" value="HPT"/>
    <property type="match status" value="1"/>
</dbReference>
<evidence type="ECO:0000256" key="11">
    <source>
        <dbReference type="ARBA" id="ARBA00035100"/>
    </source>
</evidence>
<comment type="catalytic activity">
    <reaction evidence="1">
        <text>ATP + protein L-histidine = ADP + protein N-phospho-L-histidine.</text>
        <dbReference type="EC" id="2.7.13.3"/>
    </reaction>
</comment>
<dbReference type="FunFam" id="3.30.565.10:FF:000016">
    <property type="entry name" value="Chemotaxis protein CheA, putative"/>
    <property type="match status" value="1"/>
</dbReference>
<dbReference type="PATRIC" id="fig|1789004.3.peg.1760"/>
<dbReference type="CDD" id="cd00088">
    <property type="entry name" value="HPT"/>
    <property type="match status" value="1"/>
</dbReference>
<dbReference type="CDD" id="cd00731">
    <property type="entry name" value="CheA_reg"/>
    <property type="match status" value="1"/>
</dbReference>
<dbReference type="PROSITE" id="PS50851">
    <property type="entry name" value="CHEW"/>
    <property type="match status" value="1"/>
</dbReference>
<evidence type="ECO:0000256" key="6">
    <source>
        <dbReference type="ARBA" id="ARBA00022679"/>
    </source>
</evidence>
<keyword evidence="4" id="KW-0145">Chemotaxis</keyword>
<evidence type="ECO:0000259" key="14">
    <source>
        <dbReference type="PROSITE" id="PS50109"/>
    </source>
</evidence>
<dbReference type="InterPro" id="IPR051315">
    <property type="entry name" value="Bact_Chemotaxis_CheA"/>
</dbReference>
<dbReference type="InterPro" id="IPR036890">
    <property type="entry name" value="HATPase_C_sf"/>
</dbReference>
<keyword evidence="7" id="KW-0547">Nucleotide-binding</keyword>
<dbReference type="GO" id="GO:0000155">
    <property type="term" value="F:phosphorelay sensor kinase activity"/>
    <property type="evidence" value="ECO:0007669"/>
    <property type="project" value="InterPro"/>
</dbReference>
<dbReference type="PANTHER" id="PTHR43395">
    <property type="entry name" value="SENSOR HISTIDINE KINASE CHEA"/>
    <property type="match status" value="1"/>
</dbReference>
<name>A0A149VWZ5_9PROT</name>
<dbReference type="SUPFAM" id="SSF50341">
    <property type="entry name" value="CheW-like"/>
    <property type="match status" value="1"/>
</dbReference>
<dbReference type="InterPro" id="IPR005467">
    <property type="entry name" value="His_kinase_dom"/>
</dbReference>
<dbReference type="Proteomes" id="UP000075653">
    <property type="component" value="Unassembled WGS sequence"/>
</dbReference>
<dbReference type="SMART" id="SM00073">
    <property type="entry name" value="HPT"/>
    <property type="match status" value="1"/>
</dbReference>
<dbReference type="Pfam" id="PF02895">
    <property type="entry name" value="H-kinase_dim"/>
    <property type="match status" value="1"/>
</dbReference>
<keyword evidence="18" id="KW-1185">Reference proteome</keyword>
<dbReference type="PRINTS" id="PR00344">
    <property type="entry name" value="BCTRLSENSOR"/>
</dbReference>
<evidence type="ECO:0000256" key="5">
    <source>
        <dbReference type="ARBA" id="ARBA00022553"/>
    </source>
</evidence>
<dbReference type="Gene3D" id="3.30.565.10">
    <property type="entry name" value="Histidine kinase-like ATPase, C-terminal domain"/>
    <property type="match status" value="1"/>
</dbReference>
<dbReference type="GO" id="GO:0006935">
    <property type="term" value="P:chemotaxis"/>
    <property type="evidence" value="ECO:0007669"/>
    <property type="project" value="UniProtKB-KW"/>
</dbReference>
<dbReference type="SUPFAM" id="SSF47384">
    <property type="entry name" value="Homodimeric domain of signal transducing histidine kinase"/>
    <property type="match status" value="1"/>
</dbReference>
<dbReference type="CDD" id="cd16916">
    <property type="entry name" value="HATPase_CheA-like"/>
    <property type="match status" value="1"/>
</dbReference>
<dbReference type="Gene3D" id="1.10.287.560">
    <property type="entry name" value="Histidine kinase CheA-like, homodimeric domain"/>
    <property type="match status" value="1"/>
</dbReference>
<evidence type="ECO:0000256" key="7">
    <source>
        <dbReference type="ARBA" id="ARBA00022741"/>
    </source>
</evidence>
<evidence type="ECO:0000256" key="10">
    <source>
        <dbReference type="ARBA" id="ARBA00023012"/>
    </source>
</evidence>
<keyword evidence="8" id="KW-0418">Kinase</keyword>
<dbReference type="EC" id="2.7.13.3" evidence="2"/>
<feature type="region of interest" description="Disordered" evidence="13">
    <location>
        <begin position="210"/>
        <end position="229"/>
    </location>
</feature>
<keyword evidence="6 17" id="KW-0808">Transferase</keyword>